<accession>A0A9N8VA00</accession>
<gene>
    <name evidence="7" type="ORF">ALEPTO_LOCUS410</name>
</gene>
<dbReference type="HAMAP" id="MF_00209">
    <property type="entry name" value="Inorganic_PPase"/>
    <property type="match status" value="1"/>
</dbReference>
<proteinExistence type="inferred from homology"/>
<name>A0A9N8VA00_9GLOM</name>
<reference evidence="7" key="1">
    <citation type="submission" date="2021-06" db="EMBL/GenBank/DDBJ databases">
        <authorList>
            <person name="Kallberg Y."/>
            <person name="Tangrot J."/>
            <person name="Rosling A."/>
        </authorList>
    </citation>
    <scope>NUCLEOTIDE SEQUENCE</scope>
    <source>
        <strain evidence="7">FL130A</strain>
    </source>
</reference>
<evidence type="ECO:0000256" key="5">
    <source>
        <dbReference type="ARBA" id="ARBA00022801"/>
    </source>
</evidence>
<evidence type="ECO:0000256" key="6">
    <source>
        <dbReference type="ARBA" id="ARBA00022842"/>
    </source>
</evidence>
<keyword evidence="4" id="KW-0479">Metal-binding</keyword>
<protein>
    <recommendedName>
        <fullName evidence="3">inorganic diphosphatase</fullName>
        <ecNumber evidence="3">3.6.1.1</ecNumber>
    </recommendedName>
</protein>
<evidence type="ECO:0000256" key="1">
    <source>
        <dbReference type="ARBA" id="ARBA00001946"/>
    </source>
</evidence>
<dbReference type="PANTHER" id="PTHR10286">
    <property type="entry name" value="INORGANIC PYROPHOSPHATASE"/>
    <property type="match status" value="1"/>
</dbReference>
<dbReference type="GO" id="GO:0006796">
    <property type="term" value="P:phosphate-containing compound metabolic process"/>
    <property type="evidence" value="ECO:0007669"/>
    <property type="project" value="InterPro"/>
</dbReference>
<dbReference type="OrthoDB" id="1608002at2759"/>
<dbReference type="EMBL" id="CAJVPS010000024">
    <property type="protein sequence ID" value="CAG8442269.1"/>
    <property type="molecule type" value="Genomic_DNA"/>
</dbReference>
<evidence type="ECO:0000313" key="7">
    <source>
        <dbReference type="EMBL" id="CAG8442269.1"/>
    </source>
</evidence>
<comment type="similarity">
    <text evidence="2">Belongs to the PPase family.</text>
</comment>
<dbReference type="AlphaFoldDB" id="A0A9N8VA00"/>
<keyword evidence="8" id="KW-1185">Reference proteome</keyword>
<organism evidence="7 8">
    <name type="scientific">Ambispora leptoticha</name>
    <dbReference type="NCBI Taxonomy" id="144679"/>
    <lineage>
        <taxon>Eukaryota</taxon>
        <taxon>Fungi</taxon>
        <taxon>Fungi incertae sedis</taxon>
        <taxon>Mucoromycota</taxon>
        <taxon>Glomeromycotina</taxon>
        <taxon>Glomeromycetes</taxon>
        <taxon>Archaeosporales</taxon>
        <taxon>Ambisporaceae</taxon>
        <taxon>Ambispora</taxon>
    </lineage>
</organism>
<dbReference type="Proteomes" id="UP000789508">
    <property type="component" value="Unassembled WGS sequence"/>
</dbReference>
<dbReference type="CDD" id="cd00412">
    <property type="entry name" value="pyrophosphatase"/>
    <property type="match status" value="1"/>
</dbReference>
<keyword evidence="5" id="KW-0378">Hydrolase</keyword>
<dbReference type="GO" id="GO:0000287">
    <property type="term" value="F:magnesium ion binding"/>
    <property type="evidence" value="ECO:0007669"/>
    <property type="project" value="InterPro"/>
</dbReference>
<dbReference type="EC" id="3.6.1.1" evidence="3"/>
<dbReference type="GO" id="GO:0004427">
    <property type="term" value="F:inorganic diphosphate phosphatase activity"/>
    <property type="evidence" value="ECO:0007669"/>
    <property type="project" value="UniProtKB-EC"/>
</dbReference>
<dbReference type="Pfam" id="PF00719">
    <property type="entry name" value="Pyrophosphatase"/>
    <property type="match status" value="1"/>
</dbReference>
<dbReference type="Gene3D" id="3.90.80.10">
    <property type="entry name" value="Inorganic pyrophosphatase"/>
    <property type="match status" value="1"/>
</dbReference>
<evidence type="ECO:0000256" key="2">
    <source>
        <dbReference type="ARBA" id="ARBA00006220"/>
    </source>
</evidence>
<evidence type="ECO:0000256" key="3">
    <source>
        <dbReference type="ARBA" id="ARBA00012146"/>
    </source>
</evidence>
<dbReference type="GO" id="GO:0005737">
    <property type="term" value="C:cytoplasm"/>
    <property type="evidence" value="ECO:0007669"/>
    <property type="project" value="InterPro"/>
</dbReference>
<comment type="cofactor">
    <cofactor evidence="1">
        <name>Mg(2+)</name>
        <dbReference type="ChEBI" id="CHEBI:18420"/>
    </cofactor>
</comment>
<dbReference type="InterPro" id="IPR008162">
    <property type="entry name" value="Pyrophosphatase"/>
</dbReference>
<sequence>MTVEIPKHSSNKYEYNLANNSWELDRVLSGAMFYPEEYGSVSDTLDYDGDPLDIICITEKPTFPGCRIPVRIVGVLKMIDGNEKDDKLLVVNDVDPRLKNINDLKDVPKAKLDEINHFFSHYKDLEKKKVIIQGFYDKKAAEKVLEDCQSLYKKYRHLIEKKFDKKELVKILSKDKEDYKKDE</sequence>
<evidence type="ECO:0000313" key="8">
    <source>
        <dbReference type="Proteomes" id="UP000789508"/>
    </source>
</evidence>
<dbReference type="InterPro" id="IPR036649">
    <property type="entry name" value="Pyrophosphatase_sf"/>
</dbReference>
<keyword evidence="6" id="KW-0460">Magnesium</keyword>
<comment type="caution">
    <text evidence="7">The sequence shown here is derived from an EMBL/GenBank/DDBJ whole genome shotgun (WGS) entry which is preliminary data.</text>
</comment>
<evidence type="ECO:0000256" key="4">
    <source>
        <dbReference type="ARBA" id="ARBA00022723"/>
    </source>
</evidence>
<dbReference type="SUPFAM" id="SSF50324">
    <property type="entry name" value="Inorganic pyrophosphatase"/>
    <property type="match status" value="1"/>
</dbReference>
<dbReference type="PROSITE" id="PS00387">
    <property type="entry name" value="PPASE"/>
    <property type="match status" value="1"/>
</dbReference>